<evidence type="ECO:0000313" key="1">
    <source>
        <dbReference type="EMBL" id="KAB1077141.1"/>
    </source>
</evidence>
<gene>
    <name evidence="1" type="ORF">F6X53_19845</name>
</gene>
<protein>
    <submittedName>
        <fullName evidence="1">Uncharacterized protein</fullName>
    </submittedName>
</protein>
<dbReference type="AlphaFoldDB" id="A0A6L3SYC2"/>
<sequence length="77" mass="8214">MSNSHCPGSGPYARLRDRIALIIALEEVAISALSDGLAAIRKQCPDEDVSDLEHAVRAHRIGILKQRAVLGGLGIEV</sequence>
<proteinExistence type="predicted"/>
<keyword evidence="2" id="KW-1185">Reference proteome</keyword>
<name>A0A6L3SYC2_9HYPH</name>
<evidence type="ECO:0000313" key="2">
    <source>
        <dbReference type="Proteomes" id="UP000474159"/>
    </source>
</evidence>
<dbReference type="OrthoDB" id="7999381at2"/>
<dbReference type="Proteomes" id="UP000474159">
    <property type="component" value="Unassembled WGS sequence"/>
</dbReference>
<accession>A0A6L3SYC2</accession>
<reference evidence="1 2" key="1">
    <citation type="submission" date="2019-09" db="EMBL/GenBank/DDBJ databases">
        <title>YIM 48816 draft genome.</title>
        <authorList>
            <person name="Jiang L."/>
        </authorList>
    </citation>
    <scope>NUCLEOTIDE SEQUENCE [LARGE SCALE GENOMIC DNA]</scope>
    <source>
        <strain evidence="1 2">YIM 48816</strain>
    </source>
</reference>
<dbReference type="EMBL" id="VZZK01000023">
    <property type="protein sequence ID" value="KAB1077141.1"/>
    <property type="molecule type" value="Genomic_DNA"/>
</dbReference>
<organism evidence="1 2">
    <name type="scientific">Methylobacterium soli</name>
    <dbReference type="NCBI Taxonomy" id="553447"/>
    <lineage>
        <taxon>Bacteria</taxon>
        <taxon>Pseudomonadati</taxon>
        <taxon>Pseudomonadota</taxon>
        <taxon>Alphaproteobacteria</taxon>
        <taxon>Hyphomicrobiales</taxon>
        <taxon>Methylobacteriaceae</taxon>
        <taxon>Methylobacterium</taxon>
    </lineage>
</organism>
<dbReference type="RefSeq" id="WP_151001928.1">
    <property type="nucleotide sequence ID" value="NZ_BPQY01000484.1"/>
</dbReference>
<comment type="caution">
    <text evidence="1">The sequence shown here is derived from an EMBL/GenBank/DDBJ whole genome shotgun (WGS) entry which is preliminary data.</text>
</comment>